<dbReference type="EMBL" id="MIKG01000007">
    <property type="protein sequence ID" value="RAO68449.1"/>
    <property type="molecule type" value="Genomic_DNA"/>
</dbReference>
<gene>
    <name evidence="1" type="ORF">BHQ10_004461</name>
</gene>
<dbReference type="SUPFAM" id="SSF52047">
    <property type="entry name" value="RNI-like"/>
    <property type="match status" value="1"/>
</dbReference>
<dbReference type="GeneID" id="63793677"/>
<proteinExistence type="predicted"/>
<dbReference type="Proteomes" id="UP000249363">
    <property type="component" value="Unassembled WGS sequence"/>
</dbReference>
<dbReference type="OrthoDB" id="4226790at2759"/>
<dbReference type="RefSeq" id="XP_040732965.1">
    <property type="nucleotide sequence ID" value="XM_040876829.1"/>
</dbReference>
<evidence type="ECO:0000313" key="2">
    <source>
        <dbReference type="Proteomes" id="UP000249363"/>
    </source>
</evidence>
<evidence type="ECO:0000313" key="1">
    <source>
        <dbReference type="EMBL" id="RAO68449.1"/>
    </source>
</evidence>
<dbReference type="AlphaFoldDB" id="A0A364KY38"/>
<organism evidence="1 2">
    <name type="scientific">Talaromyces amestolkiae</name>
    <dbReference type="NCBI Taxonomy" id="1196081"/>
    <lineage>
        <taxon>Eukaryota</taxon>
        <taxon>Fungi</taxon>
        <taxon>Dikarya</taxon>
        <taxon>Ascomycota</taxon>
        <taxon>Pezizomycotina</taxon>
        <taxon>Eurotiomycetes</taxon>
        <taxon>Eurotiomycetidae</taxon>
        <taxon>Eurotiales</taxon>
        <taxon>Trichocomaceae</taxon>
        <taxon>Talaromyces</taxon>
        <taxon>Talaromyces sect. Talaromyces</taxon>
    </lineage>
</organism>
<name>A0A364KY38_TALAM</name>
<evidence type="ECO:0008006" key="3">
    <source>
        <dbReference type="Google" id="ProtNLM"/>
    </source>
</evidence>
<dbReference type="InterPro" id="IPR032675">
    <property type="entry name" value="LRR_dom_sf"/>
</dbReference>
<comment type="caution">
    <text evidence="1">The sequence shown here is derived from an EMBL/GenBank/DDBJ whole genome shotgun (WGS) entry which is preliminary data.</text>
</comment>
<protein>
    <recommendedName>
        <fullName evidence="3">F-box domain-containing protein</fullName>
    </recommendedName>
</protein>
<accession>A0A364KY38</accession>
<dbReference type="Gene3D" id="3.80.10.10">
    <property type="entry name" value="Ribonuclease Inhibitor"/>
    <property type="match status" value="1"/>
</dbReference>
<dbReference type="STRING" id="1196081.A0A364KY38"/>
<sequence length="414" mass="46911">MYTPIALRELVAGVIPHLKKLVLFQFSVPLDSDSQPTQSWVGFGQQPKAQGSLDYLSIHDGAQFVERQLKSLQEDTDFTTLKVLKIPSVDLEALEYLIANCHFPILTQLAVNLGPIYYRSVNHNYFPAAKSFLLSLPALSVLHLSEWHSDIAMEAVLEHHGSRLYELSISPSTGVTATLEDLKHVARYCPLLEKLTIKIKRSKGDVQEVASYKTIGALPRLQHLYLDLDASDLNLLPARDSLRKNFVTRNDPTFDAFDKQYCDQYFDYSLQRPRNGHLKDAFVNGALDNELARSIFHTISSAQTSCGMLESLEVKVTGAGCFIWNTLNIDERGFRDVLETMGRPRRVFRINSSSSSSGRETKVGLVKGWRPYKRISEPSELAPFAKEIFQRIWPPKTENWWEDWHSVPLVESGD</sequence>
<reference evidence="1 2" key="1">
    <citation type="journal article" date="2017" name="Biotechnol. Biofuels">
        <title>Differential beta-glucosidase expression as a function of carbon source availability in Talaromyces amestolkiae: a genomic and proteomic approach.</title>
        <authorList>
            <person name="de Eugenio L.I."/>
            <person name="Mendez-Liter J.A."/>
            <person name="Nieto-Dominguez M."/>
            <person name="Alonso L."/>
            <person name="Gil-Munoz J."/>
            <person name="Barriuso J."/>
            <person name="Prieto A."/>
            <person name="Martinez M.J."/>
        </authorList>
    </citation>
    <scope>NUCLEOTIDE SEQUENCE [LARGE SCALE GENOMIC DNA]</scope>
    <source>
        <strain evidence="1 2">CIB</strain>
    </source>
</reference>
<keyword evidence="2" id="KW-1185">Reference proteome</keyword>